<organism evidence="5 6">
    <name type="scientific">Propionibacterium cyclohexanicum</name>
    <dbReference type="NCBI Taxonomy" id="64702"/>
    <lineage>
        <taxon>Bacteria</taxon>
        <taxon>Bacillati</taxon>
        <taxon>Actinomycetota</taxon>
        <taxon>Actinomycetes</taxon>
        <taxon>Propionibacteriales</taxon>
        <taxon>Propionibacteriaceae</taxon>
        <taxon>Propionibacterium</taxon>
    </lineage>
</organism>
<dbReference type="RefSeq" id="WP_091971154.1">
    <property type="nucleotide sequence ID" value="NZ_FOGZ01000030.1"/>
</dbReference>
<dbReference type="InterPro" id="IPR036866">
    <property type="entry name" value="RibonucZ/Hydroxyglut_hydro"/>
</dbReference>
<dbReference type="GO" id="GO:0003723">
    <property type="term" value="F:RNA binding"/>
    <property type="evidence" value="ECO:0007669"/>
    <property type="project" value="UniProtKB-KW"/>
</dbReference>
<feature type="domain" description="Metallo-beta-lactamase" evidence="4">
    <location>
        <begin position="36"/>
        <end position="255"/>
    </location>
</feature>
<dbReference type="PANTHER" id="PTHR43694">
    <property type="entry name" value="RIBONUCLEASE J"/>
    <property type="match status" value="1"/>
</dbReference>
<reference evidence="6" key="1">
    <citation type="submission" date="2016-10" db="EMBL/GenBank/DDBJ databases">
        <authorList>
            <person name="Varghese N."/>
            <person name="Submissions S."/>
        </authorList>
    </citation>
    <scope>NUCLEOTIDE SEQUENCE [LARGE SCALE GENOMIC DNA]</scope>
    <source>
        <strain evidence="6">DSM 16859</strain>
    </source>
</reference>
<dbReference type="STRING" id="64702.SAMN05443377_1307"/>
<dbReference type="Pfam" id="PF12706">
    <property type="entry name" value="Lactamase_B_2"/>
    <property type="match status" value="1"/>
</dbReference>
<dbReference type="Gene3D" id="3.40.50.10710">
    <property type="entry name" value="Metallo-hydrolase/oxidoreductase"/>
    <property type="match status" value="1"/>
</dbReference>
<dbReference type="PANTHER" id="PTHR43694:SF1">
    <property type="entry name" value="RIBONUCLEASE J"/>
    <property type="match status" value="1"/>
</dbReference>
<proteinExistence type="predicted"/>
<feature type="compositionally biased region" description="Low complexity" evidence="3">
    <location>
        <begin position="1"/>
        <end position="12"/>
    </location>
</feature>
<dbReference type="AlphaFoldDB" id="A0A1H9TWT8"/>
<name>A0A1H9TWT8_9ACTN</name>
<evidence type="ECO:0000259" key="4">
    <source>
        <dbReference type="SMART" id="SM00849"/>
    </source>
</evidence>
<dbReference type="EMBL" id="FOGZ01000030">
    <property type="protein sequence ID" value="SES01377.1"/>
    <property type="molecule type" value="Genomic_DNA"/>
</dbReference>
<protein>
    <submittedName>
        <fullName evidence="5">Ribonuclease J</fullName>
    </submittedName>
</protein>
<dbReference type="OrthoDB" id="2971563at2"/>
<dbReference type="Gene3D" id="3.60.15.10">
    <property type="entry name" value="Ribonuclease Z/Hydroxyacylglutathione hydrolase-like"/>
    <property type="match status" value="1"/>
</dbReference>
<evidence type="ECO:0000256" key="1">
    <source>
        <dbReference type="ARBA" id="ARBA00022839"/>
    </source>
</evidence>
<keyword evidence="2" id="KW-0694">RNA-binding</keyword>
<dbReference type="GO" id="GO:0004527">
    <property type="term" value="F:exonuclease activity"/>
    <property type="evidence" value="ECO:0007669"/>
    <property type="project" value="UniProtKB-KW"/>
</dbReference>
<dbReference type="SMART" id="SM00849">
    <property type="entry name" value="Lactamase_B"/>
    <property type="match status" value="1"/>
</dbReference>
<feature type="region of interest" description="Disordered" evidence="3">
    <location>
        <begin position="1"/>
        <end position="23"/>
    </location>
</feature>
<keyword evidence="6" id="KW-1185">Reference proteome</keyword>
<dbReference type="SUPFAM" id="SSF56281">
    <property type="entry name" value="Metallo-hydrolase/oxidoreductase"/>
    <property type="match status" value="1"/>
</dbReference>
<evidence type="ECO:0000256" key="2">
    <source>
        <dbReference type="ARBA" id="ARBA00022884"/>
    </source>
</evidence>
<dbReference type="Proteomes" id="UP000198815">
    <property type="component" value="Unassembled WGS sequence"/>
</dbReference>
<evidence type="ECO:0000256" key="3">
    <source>
        <dbReference type="SAM" id="MobiDB-lite"/>
    </source>
</evidence>
<keyword evidence="1" id="KW-0378">Hydrolase</keyword>
<keyword evidence="1" id="KW-0540">Nuclease</keyword>
<keyword evidence="1" id="KW-0269">Exonuclease</keyword>
<accession>A0A1H9TWT8</accession>
<evidence type="ECO:0000313" key="5">
    <source>
        <dbReference type="EMBL" id="SES01377.1"/>
    </source>
</evidence>
<dbReference type="InterPro" id="IPR001279">
    <property type="entry name" value="Metallo-B-lactamas"/>
</dbReference>
<gene>
    <name evidence="5" type="ORF">SAMN05443377_1307</name>
</gene>
<sequence>MSAIAGRATAGRASGGAEPGAGQTSVRFYGGLREIGASKILVSTARARVLLDIGLPMGEGSELFGGVVHERPGRELSDRLRVNQAPGIPGLWDPALLPEQSPLRARDPRPTALFISHAHLDHIGMAGLVDPGIAQWASGETVRLSRASVFAGYHYLGREPQLQAIDSTVQVGDLRVEAVPVDHDVPGACGFIVHAPDGVLAYTGDLNFHRHGGRNSLAFAQRVHGASMLVTETTMLSFEPLATGPVRTEDDVLSIAGQACARTPGLALVSVYERDVERCSALIGAARRWGRTMVWPGAVAAFLAAMGVEGVVTWDRTRPQTALQCAGLDAALAAGLTVQTVGLSEVASDPGGYLVQLDARDMPAMLDLPVEPGAPWIHAQGEPLGPFMPDWAPFQAWLSALGLVRVDAGSTGHATAGDLTDFVAHSGAGVVVPLHGRHPERLRRPGPILLPEYGRAYALDGSVLGR</sequence>
<dbReference type="InterPro" id="IPR042173">
    <property type="entry name" value="RNase_J_2"/>
</dbReference>
<evidence type="ECO:0000313" key="6">
    <source>
        <dbReference type="Proteomes" id="UP000198815"/>
    </source>
</evidence>